<dbReference type="AlphaFoldDB" id="A0A1H7UP02"/>
<dbReference type="OrthoDB" id="5296761at2"/>
<gene>
    <name evidence="5" type="primary">rpmC</name>
    <name evidence="7" type="ORF">SAMN04487910_3793</name>
</gene>
<keyword evidence="8" id="KW-1185">Reference proteome</keyword>
<evidence type="ECO:0000256" key="1">
    <source>
        <dbReference type="ARBA" id="ARBA00009254"/>
    </source>
</evidence>
<name>A0A1H7UP02_AQUAM</name>
<evidence type="ECO:0000256" key="2">
    <source>
        <dbReference type="ARBA" id="ARBA00022980"/>
    </source>
</evidence>
<evidence type="ECO:0000256" key="4">
    <source>
        <dbReference type="ARBA" id="ARBA00035204"/>
    </source>
</evidence>
<sequence length="64" mass="7359">MKQSQVKESSTAELQEELGKSRKEYSDLKMAHAMSPLENPLQLRKVRRSIARMATELTKRELNG</sequence>
<evidence type="ECO:0000313" key="8">
    <source>
        <dbReference type="Proteomes" id="UP000198521"/>
    </source>
</evidence>
<comment type="similarity">
    <text evidence="1 5">Belongs to the universal ribosomal protein uL29 family.</text>
</comment>
<dbReference type="EMBL" id="FOAB01000007">
    <property type="protein sequence ID" value="SEL98097.1"/>
    <property type="molecule type" value="Genomic_DNA"/>
</dbReference>
<reference evidence="7 8" key="1">
    <citation type="submission" date="2016-10" db="EMBL/GenBank/DDBJ databases">
        <authorList>
            <person name="de Groot N.N."/>
        </authorList>
    </citation>
    <scope>NUCLEOTIDE SEQUENCE [LARGE SCALE GENOMIC DNA]</scope>
    <source>
        <strain evidence="7 8">DSM 25232</strain>
    </source>
</reference>
<protein>
    <recommendedName>
        <fullName evidence="4 5">Large ribosomal subunit protein uL29</fullName>
    </recommendedName>
</protein>
<evidence type="ECO:0000256" key="3">
    <source>
        <dbReference type="ARBA" id="ARBA00023274"/>
    </source>
</evidence>
<organism evidence="7 8">
    <name type="scientific">Aquimarina amphilecti</name>
    <dbReference type="NCBI Taxonomy" id="1038014"/>
    <lineage>
        <taxon>Bacteria</taxon>
        <taxon>Pseudomonadati</taxon>
        <taxon>Bacteroidota</taxon>
        <taxon>Flavobacteriia</taxon>
        <taxon>Flavobacteriales</taxon>
        <taxon>Flavobacteriaceae</taxon>
        <taxon>Aquimarina</taxon>
    </lineage>
</organism>
<evidence type="ECO:0000313" key="7">
    <source>
        <dbReference type="EMBL" id="SEL98097.1"/>
    </source>
</evidence>
<keyword evidence="2 5" id="KW-0689">Ribosomal protein</keyword>
<dbReference type="GO" id="GO:0005840">
    <property type="term" value="C:ribosome"/>
    <property type="evidence" value="ECO:0007669"/>
    <property type="project" value="UniProtKB-KW"/>
</dbReference>
<dbReference type="InterPro" id="IPR018254">
    <property type="entry name" value="Ribosomal_uL29_CS"/>
</dbReference>
<dbReference type="STRING" id="1038014.SAMN04487910_3793"/>
<dbReference type="GO" id="GO:0003735">
    <property type="term" value="F:structural constituent of ribosome"/>
    <property type="evidence" value="ECO:0007669"/>
    <property type="project" value="InterPro"/>
</dbReference>
<dbReference type="NCBIfam" id="TIGR00012">
    <property type="entry name" value="L29"/>
    <property type="match status" value="1"/>
</dbReference>
<proteinExistence type="inferred from homology"/>
<accession>A0A1H7UP02</accession>
<feature type="compositionally biased region" description="Basic and acidic residues" evidence="6">
    <location>
        <begin position="17"/>
        <end position="26"/>
    </location>
</feature>
<dbReference type="Proteomes" id="UP000198521">
    <property type="component" value="Unassembled WGS sequence"/>
</dbReference>
<dbReference type="Gene3D" id="1.10.287.310">
    <property type="match status" value="1"/>
</dbReference>
<dbReference type="GO" id="GO:0006412">
    <property type="term" value="P:translation"/>
    <property type="evidence" value="ECO:0007669"/>
    <property type="project" value="UniProtKB-UniRule"/>
</dbReference>
<dbReference type="HAMAP" id="MF_00374">
    <property type="entry name" value="Ribosomal_uL29"/>
    <property type="match status" value="1"/>
</dbReference>
<feature type="compositionally biased region" description="Polar residues" evidence="6">
    <location>
        <begin position="1"/>
        <end position="13"/>
    </location>
</feature>
<dbReference type="RefSeq" id="WP_027392545.1">
    <property type="nucleotide sequence ID" value="NZ_FOAB01000007.1"/>
</dbReference>
<dbReference type="Pfam" id="PF00831">
    <property type="entry name" value="Ribosomal_L29"/>
    <property type="match status" value="1"/>
</dbReference>
<dbReference type="PROSITE" id="PS00579">
    <property type="entry name" value="RIBOSOMAL_L29"/>
    <property type="match status" value="1"/>
</dbReference>
<evidence type="ECO:0000256" key="6">
    <source>
        <dbReference type="SAM" id="MobiDB-lite"/>
    </source>
</evidence>
<dbReference type="InterPro" id="IPR036049">
    <property type="entry name" value="Ribosomal_uL29_sf"/>
</dbReference>
<dbReference type="InterPro" id="IPR001854">
    <property type="entry name" value="Ribosomal_uL29"/>
</dbReference>
<evidence type="ECO:0000256" key="5">
    <source>
        <dbReference type="HAMAP-Rule" id="MF_00374"/>
    </source>
</evidence>
<keyword evidence="3 5" id="KW-0687">Ribonucleoprotein</keyword>
<feature type="region of interest" description="Disordered" evidence="6">
    <location>
        <begin position="1"/>
        <end position="26"/>
    </location>
</feature>
<dbReference type="SUPFAM" id="SSF46561">
    <property type="entry name" value="Ribosomal protein L29 (L29p)"/>
    <property type="match status" value="1"/>
</dbReference>
<dbReference type="CDD" id="cd00427">
    <property type="entry name" value="Ribosomal_L29_HIP"/>
    <property type="match status" value="1"/>
</dbReference>
<dbReference type="GO" id="GO:1990904">
    <property type="term" value="C:ribonucleoprotein complex"/>
    <property type="evidence" value="ECO:0007669"/>
    <property type="project" value="UniProtKB-KW"/>
</dbReference>